<evidence type="ECO:0000256" key="9">
    <source>
        <dbReference type="ARBA" id="ARBA00030044"/>
    </source>
</evidence>
<dbReference type="GO" id="GO:0046872">
    <property type="term" value="F:metal ion binding"/>
    <property type="evidence" value="ECO:0007669"/>
    <property type="project" value="UniProtKB-KW"/>
</dbReference>
<evidence type="ECO:0000256" key="11">
    <source>
        <dbReference type="ARBA" id="ARBA00033077"/>
    </source>
</evidence>
<accession>A0A1W9RZT7</accession>
<dbReference type="NCBIfam" id="NF011652">
    <property type="entry name" value="PRK15070.1"/>
    <property type="match status" value="1"/>
</dbReference>
<dbReference type="EMBL" id="NATQ01000101">
    <property type="protein sequence ID" value="OQX90109.1"/>
    <property type="molecule type" value="Genomic_DNA"/>
</dbReference>
<organism evidence="12 13">
    <name type="scientific">Candidatus Coatesbacteria bacterium 4484_99</name>
    <dbReference type="NCBI Taxonomy" id="1970774"/>
    <lineage>
        <taxon>Bacteria</taxon>
        <taxon>Candidatus Coatesiibacteriota</taxon>
    </lineage>
</organism>
<evidence type="ECO:0000256" key="3">
    <source>
        <dbReference type="ARBA" id="ARBA00012206"/>
    </source>
</evidence>
<dbReference type="AlphaFoldDB" id="A0A1W9RZT7"/>
<evidence type="ECO:0000256" key="4">
    <source>
        <dbReference type="ARBA" id="ARBA00020837"/>
    </source>
</evidence>
<evidence type="ECO:0000256" key="7">
    <source>
        <dbReference type="ARBA" id="ARBA00022833"/>
    </source>
</evidence>
<proteinExistence type="inferred from homology"/>
<evidence type="ECO:0000313" key="12">
    <source>
        <dbReference type="EMBL" id="OQX90109.1"/>
    </source>
</evidence>
<evidence type="ECO:0000256" key="5">
    <source>
        <dbReference type="ARBA" id="ARBA00022679"/>
    </source>
</evidence>
<comment type="caution">
    <text evidence="12">The sequence shown here is derived from an EMBL/GenBank/DDBJ whole genome shotgun (WGS) entry which is preliminary data.</text>
</comment>
<evidence type="ECO:0000256" key="8">
    <source>
        <dbReference type="ARBA" id="ARBA00023315"/>
    </source>
</evidence>
<evidence type="ECO:0000256" key="6">
    <source>
        <dbReference type="ARBA" id="ARBA00022723"/>
    </source>
</evidence>
<name>A0A1W9RZT7_9BACT</name>
<keyword evidence="7" id="KW-0862">Zinc</keyword>
<comment type="cofactor">
    <cofactor evidence="1">
        <name>Zn(2+)</name>
        <dbReference type="ChEBI" id="CHEBI:29105"/>
    </cofactor>
</comment>
<dbReference type="GO" id="GO:0016747">
    <property type="term" value="F:acyltransferase activity, transferring groups other than amino-acyl groups"/>
    <property type="evidence" value="ECO:0007669"/>
    <property type="project" value="InterPro"/>
</dbReference>
<dbReference type="Proteomes" id="UP000192611">
    <property type="component" value="Unassembled WGS sequence"/>
</dbReference>
<keyword evidence="6" id="KW-0479">Metal-binding</keyword>
<keyword evidence="8" id="KW-0012">Acyltransferase</keyword>
<dbReference type="EC" id="2.3.1.222" evidence="3"/>
<protein>
    <recommendedName>
        <fullName evidence="4">Phosphate propanoyltransferase</fullName>
        <ecNumber evidence="3">2.3.1.222</ecNumber>
    </recommendedName>
    <alternativeName>
        <fullName evidence="10">Phosphate acyltransferase PduL</fullName>
    </alternativeName>
    <alternativeName>
        <fullName evidence="9">Phosphotransacylase PduL</fullName>
    </alternativeName>
    <alternativeName>
        <fullName evidence="11">Propanediol utilization protein PduL</fullName>
    </alternativeName>
</protein>
<dbReference type="InterPro" id="IPR008300">
    <property type="entry name" value="PTAC"/>
</dbReference>
<evidence type="ECO:0000256" key="2">
    <source>
        <dbReference type="ARBA" id="ARBA00007342"/>
    </source>
</evidence>
<dbReference type="PANTHER" id="PTHR39453">
    <property type="entry name" value="PHOSPHATE PROPANOYLTRANSFERASE"/>
    <property type="match status" value="1"/>
</dbReference>
<dbReference type="PANTHER" id="PTHR39453:SF1">
    <property type="entry name" value="PHOSPHATE PROPANOYLTRANSFERASE"/>
    <property type="match status" value="1"/>
</dbReference>
<gene>
    <name evidence="12" type="ORF">B6D57_04865</name>
</gene>
<evidence type="ECO:0000256" key="1">
    <source>
        <dbReference type="ARBA" id="ARBA00001947"/>
    </source>
</evidence>
<dbReference type="Pfam" id="PF06130">
    <property type="entry name" value="PTAC"/>
    <property type="match status" value="1"/>
</dbReference>
<keyword evidence="5" id="KW-0808">Transferase</keyword>
<sequence>MANDGDSLESRVSILIDAFLKIGERAAYVPVGVSARHIHISREHLDITFGMGYELVSYKPLLQPGQFAAEERVTVAGPSGVLKDVRILGPVRSSTQVELSITDCLEIGVDAYLPKGDYKEGVGGITIIGPMGSVTLDRGVIVAQRHLHTTPTLADRLGVNTGDEVCAYLGGDRSAILYGVLVRVSDDFADELHLDTDEANSVMAKSGQNALVFRSMPLPDEIYRMMRELMGDEGRESKVAGSDWYFEGKLLTETDVVNASKKGARRIRVRRGCIITPLSRERASLLSIEIIIS</sequence>
<evidence type="ECO:0000256" key="10">
    <source>
        <dbReference type="ARBA" id="ARBA00030939"/>
    </source>
</evidence>
<reference evidence="13" key="1">
    <citation type="submission" date="2017-03" db="EMBL/GenBank/DDBJ databases">
        <title>Novel pathways for hydrocarbon cycling and metabolic interdependencies in hydrothermal sediment communities.</title>
        <authorList>
            <person name="Dombrowski N."/>
            <person name="Seitz K."/>
            <person name="Teske A."/>
            <person name="Baker B."/>
        </authorList>
    </citation>
    <scope>NUCLEOTIDE SEQUENCE [LARGE SCALE GENOMIC DNA]</scope>
</reference>
<evidence type="ECO:0000313" key="13">
    <source>
        <dbReference type="Proteomes" id="UP000192611"/>
    </source>
</evidence>
<comment type="similarity">
    <text evidence="2">Belongs to the PduL family.</text>
</comment>